<accession>B4CX75</accession>
<dbReference type="SUPFAM" id="SSF49899">
    <property type="entry name" value="Concanavalin A-like lectins/glucanases"/>
    <property type="match status" value="1"/>
</dbReference>
<dbReference type="Proteomes" id="UP000005824">
    <property type="component" value="Unassembled WGS sequence"/>
</dbReference>
<comment type="similarity">
    <text evidence="1">Belongs to the glycosyl hydrolase 16 family.</text>
</comment>
<dbReference type="InParanoid" id="B4CX75"/>
<organism evidence="3 4">
    <name type="scientific">Chthoniobacter flavus Ellin428</name>
    <dbReference type="NCBI Taxonomy" id="497964"/>
    <lineage>
        <taxon>Bacteria</taxon>
        <taxon>Pseudomonadati</taxon>
        <taxon>Verrucomicrobiota</taxon>
        <taxon>Spartobacteria</taxon>
        <taxon>Chthoniobacterales</taxon>
        <taxon>Chthoniobacteraceae</taxon>
        <taxon>Chthoniobacter</taxon>
    </lineage>
</organism>
<dbReference type="PROSITE" id="PS51762">
    <property type="entry name" value="GH16_2"/>
    <property type="match status" value="1"/>
</dbReference>
<dbReference type="InterPro" id="IPR050546">
    <property type="entry name" value="Glycosyl_Hydrlase_16"/>
</dbReference>
<dbReference type="GO" id="GO:0004553">
    <property type="term" value="F:hydrolase activity, hydrolyzing O-glycosyl compounds"/>
    <property type="evidence" value="ECO:0007669"/>
    <property type="project" value="InterPro"/>
</dbReference>
<comment type="caution">
    <text evidence="3">The sequence shown here is derived from an EMBL/GenBank/DDBJ whole genome shotgun (WGS) entry which is preliminary data.</text>
</comment>
<reference evidence="3 4" key="1">
    <citation type="journal article" date="2011" name="J. Bacteriol.">
        <title>Genome sequence of Chthoniobacter flavus Ellin428, an aerobic heterotrophic soil bacterium.</title>
        <authorList>
            <person name="Kant R."/>
            <person name="van Passel M.W."/>
            <person name="Palva A."/>
            <person name="Lucas S."/>
            <person name="Lapidus A."/>
            <person name="Glavina Del Rio T."/>
            <person name="Dalin E."/>
            <person name="Tice H."/>
            <person name="Bruce D."/>
            <person name="Goodwin L."/>
            <person name="Pitluck S."/>
            <person name="Larimer F.W."/>
            <person name="Land M.L."/>
            <person name="Hauser L."/>
            <person name="Sangwan P."/>
            <person name="de Vos W.M."/>
            <person name="Janssen P.H."/>
            <person name="Smidt H."/>
        </authorList>
    </citation>
    <scope>NUCLEOTIDE SEQUENCE [LARGE SCALE GENOMIC DNA]</scope>
    <source>
        <strain evidence="3 4">Ellin428</strain>
    </source>
</reference>
<dbReference type="AlphaFoldDB" id="B4CX75"/>
<dbReference type="RefSeq" id="WP_006978492.1">
    <property type="nucleotide sequence ID" value="NZ_ABVL01000003.1"/>
</dbReference>
<protein>
    <submittedName>
        <fullName evidence="3">Glycoside hydrolase family 16</fullName>
    </submittedName>
</protein>
<evidence type="ECO:0000256" key="1">
    <source>
        <dbReference type="ARBA" id="ARBA00006865"/>
    </source>
</evidence>
<dbReference type="CDD" id="cd00413">
    <property type="entry name" value="Glyco_hydrolase_16"/>
    <property type="match status" value="1"/>
</dbReference>
<keyword evidence="4" id="KW-1185">Reference proteome</keyword>
<dbReference type="Gene3D" id="2.60.120.200">
    <property type="match status" value="1"/>
</dbReference>
<sequence length="285" mass="31761">MLSLTGLLSFAPKSESAEASPEIATSVSESELIPPGVSAADAGQWRMVWHDEFDGGTLDETKWSYRSLGKRENAVLSKDCISLDGHGLLHVWVKDKDGVLQNGMIGTQKKFEATYGIMAARIQFPRQQGQHGSFWMQPGKAEKDASDAAGSGAEVDVVEWFGADRKDSSTASNVYWGKPEDRKKNRIGHMVDLHGILEPGELTSDDFHIFSVEWSPESYIFRVDGHETMRVTEGVSHQPEYLILSLFTADWEAGRLDRSKLPNSMDVDWVRVWQKAEESTASIQR</sequence>
<dbReference type="eggNOG" id="COG2273">
    <property type="taxonomic scope" value="Bacteria"/>
</dbReference>
<dbReference type="STRING" id="497964.CfE428DRAFT_1166"/>
<dbReference type="InterPro" id="IPR013320">
    <property type="entry name" value="ConA-like_dom_sf"/>
</dbReference>
<feature type="domain" description="GH16" evidence="2">
    <location>
        <begin position="51"/>
        <end position="278"/>
    </location>
</feature>
<name>B4CX75_9BACT</name>
<dbReference type="GO" id="GO:0005975">
    <property type="term" value="P:carbohydrate metabolic process"/>
    <property type="evidence" value="ECO:0007669"/>
    <property type="project" value="InterPro"/>
</dbReference>
<evidence type="ECO:0000313" key="3">
    <source>
        <dbReference type="EMBL" id="EDY20873.1"/>
    </source>
</evidence>
<gene>
    <name evidence="3" type="ORF">CfE428DRAFT_1166</name>
</gene>
<dbReference type="PANTHER" id="PTHR10963:SF60">
    <property type="entry name" value="GRAM-NEGATIVE BACTERIA-BINDING PROTEIN 1-RELATED"/>
    <property type="match status" value="1"/>
</dbReference>
<evidence type="ECO:0000259" key="2">
    <source>
        <dbReference type="PROSITE" id="PS51762"/>
    </source>
</evidence>
<dbReference type="PANTHER" id="PTHR10963">
    <property type="entry name" value="GLYCOSYL HYDROLASE-RELATED"/>
    <property type="match status" value="1"/>
</dbReference>
<dbReference type="Pfam" id="PF00722">
    <property type="entry name" value="Glyco_hydro_16"/>
    <property type="match status" value="1"/>
</dbReference>
<dbReference type="InterPro" id="IPR000757">
    <property type="entry name" value="Beta-glucanase-like"/>
</dbReference>
<keyword evidence="3" id="KW-0378">Hydrolase</keyword>
<dbReference type="EMBL" id="ABVL01000003">
    <property type="protein sequence ID" value="EDY20873.1"/>
    <property type="molecule type" value="Genomic_DNA"/>
</dbReference>
<proteinExistence type="inferred from homology"/>
<evidence type="ECO:0000313" key="4">
    <source>
        <dbReference type="Proteomes" id="UP000005824"/>
    </source>
</evidence>